<organism evidence="6 7">
    <name type="scientific">Thermovenabulum gondwanense</name>
    <dbReference type="NCBI Taxonomy" id="520767"/>
    <lineage>
        <taxon>Bacteria</taxon>
        <taxon>Bacillati</taxon>
        <taxon>Bacillota</taxon>
        <taxon>Clostridia</taxon>
        <taxon>Thermosediminibacterales</taxon>
        <taxon>Thermosediminibacteraceae</taxon>
        <taxon>Thermovenabulum</taxon>
    </lineage>
</organism>
<dbReference type="Proteomes" id="UP000075737">
    <property type="component" value="Unassembled WGS sequence"/>
</dbReference>
<dbReference type="Pfam" id="PF02633">
    <property type="entry name" value="Creatininase"/>
    <property type="match status" value="1"/>
</dbReference>
<dbReference type="PANTHER" id="PTHR35005:SF1">
    <property type="entry name" value="2-AMINO-5-FORMYLAMINO-6-RIBOSYLAMINOPYRIMIDIN-4(3H)-ONE 5'-MONOPHOSPHATE DEFORMYLASE"/>
    <property type="match status" value="1"/>
</dbReference>
<dbReference type="Gene3D" id="3.40.50.10310">
    <property type="entry name" value="Creatininase"/>
    <property type="match status" value="1"/>
</dbReference>
<keyword evidence="3 6" id="KW-0378">Hydrolase</keyword>
<sequence>MKYKISTGSMDKADKIYFQNMTGRQVEERLKENDIIIIPIGSTEYHGKGQCYGEDTFIVTRIAETVAKETGCTVSQPVWFGSHPWNQMGMPGTIVIPEVTFVSYLRAIIAGYWNAGFRKQILINGHGQEYIIPNAIQEFGKMYQVPAVICMVNWPTVIAQELKDKAHGGPWETPFRHADEVEASFSLALFPEMNNKEDMEDSTPVGFMPEGHVDKGGDIYQYPIPGHAQIGMGGLEVILYPQGVIGKPTLADAKKAEKGIEMIIDYLIKLHNDIREKFPPGKLPDINLVTERDRELIEAVIKGPFKGGKSIYSLGYPS</sequence>
<dbReference type="STRING" id="520767.ATZ99_02420"/>
<gene>
    <name evidence="6" type="primary">crnA_1</name>
    <name evidence="6" type="ORF">ATZ99_02420</name>
</gene>
<evidence type="ECO:0000313" key="7">
    <source>
        <dbReference type="Proteomes" id="UP000075737"/>
    </source>
</evidence>
<protein>
    <submittedName>
        <fullName evidence="6">Creatinine amidohydrolase</fullName>
        <ecNumber evidence="6">3.5.2.10</ecNumber>
    </submittedName>
</protein>
<comment type="cofactor">
    <cofactor evidence="1">
        <name>Zn(2+)</name>
        <dbReference type="ChEBI" id="CHEBI:29105"/>
    </cofactor>
</comment>
<dbReference type="InterPro" id="IPR049842">
    <property type="entry name" value="Diketo_inos_hlase_IolN"/>
</dbReference>
<dbReference type="GO" id="GO:0009231">
    <property type="term" value="P:riboflavin biosynthetic process"/>
    <property type="evidence" value="ECO:0007669"/>
    <property type="project" value="TreeGrafter"/>
</dbReference>
<dbReference type="AlphaFoldDB" id="A0A162N318"/>
<comment type="caution">
    <text evidence="6">The sequence shown here is derived from an EMBL/GenBank/DDBJ whole genome shotgun (WGS) entry which is preliminary data.</text>
</comment>
<dbReference type="InterPro" id="IPR003785">
    <property type="entry name" value="Creatininase/forma_Hydrolase"/>
</dbReference>
<evidence type="ECO:0000313" key="6">
    <source>
        <dbReference type="EMBL" id="KYO68723.1"/>
    </source>
</evidence>
<dbReference type="RefSeq" id="WP_068747414.1">
    <property type="nucleotide sequence ID" value="NZ_LOHZ01000015.1"/>
</dbReference>
<dbReference type="GO" id="GO:0046872">
    <property type="term" value="F:metal ion binding"/>
    <property type="evidence" value="ECO:0007669"/>
    <property type="project" value="UniProtKB-KW"/>
</dbReference>
<evidence type="ECO:0000256" key="5">
    <source>
        <dbReference type="ARBA" id="ARBA00024029"/>
    </source>
</evidence>
<keyword evidence="7" id="KW-1185">Reference proteome</keyword>
<proteinExistence type="inferred from homology"/>
<evidence type="ECO:0000256" key="4">
    <source>
        <dbReference type="ARBA" id="ARBA00022833"/>
    </source>
</evidence>
<reference evidence="6 7" key="1">
    <citation type="submission" date="2015-12" db="EMBL/GenBank/DDBJ databases">
        <title>Draft genome of Thermovenabulum gondwanense isolated from a red thermophilic microbial mat colonisisng an outflow channel of a bore well.</title>
        <authorList>
            <person name="Patel B.K."/>
        </authorList>
    </citation>
    <scope>NUCLEOTIDE SEQUENCE [LARGE SCALE GENOMIC DNA]</scope>
    <source>
        <strain evidence="6 7">R270</strain>
    </source>
</reference>
<dbReference type="GO" id="GO:0047789">
    <property type="term" value="F:creatininase activity"/>
    <property type="evidence" value="ECO:0007669"/>
    <property type="project" value="UniProtKB-EC"/>
</dbReference>
<dbReference type="PANTHER" id="PTHR35005">
    <property type="entry name" value="3-DEHYDRO-SCYLLO-INOSOSE HYDROLASE"/>
    <property type="match status" value="1"/>
</dbReference>
<comment type="similarity">
    <text evidence="5">Belongs to the creatininase superfamily.</text>
</comment>
<keyword evidence="4" id="KW-0862">Zinc</keyword>
<dbReference type="NCBIfam" id="NF041098">
    <property type="entry name" value="diketo_inos_hlase_IolN"/>
    <property type="match status" value="1"/>
</dbReference>
<evidence type="ECO:0000256" key="1">
    <source>
        <dbReference type="ARBA" id="ARBA00001947"/>
    </source>
</evidence>
<dbReference type="GO" id="GO:0016811">
    <property type="term" value="F:hydrolase activity, acting on carbon-nitrogen (but not peptide) bonds, in linear amides"/>
    <property type="evidence" value="ECO:0007669"/>
    <property type="project" value="TreeGrafter"/>
</dbReference>
<evidence type="ECO:0000256" key="3">
    <source>
        <dbReference type="ARBA" id="ARBA00022801"/>
    </source>
</evidence>
<dbReference type="EC" id="3.5.2.10" evidence="6"/>
<dbReference type="EMBL" id="LOHZ01000015">
    <property type="protein sequence ID" value="KYO68723.1"/>
    <property type="molecule type" value="Genomic_DNA"/>
</dbReference>
<name>A0A162N318_9FIRM</name>
<accession>A0A162N318</accession>
<keyword evidence="2" id="KW-0479">Metal-binding</keyword>
<dbReference type="SUPFAM" id="SSF102215">
    <property type="entry name" value="Creatininase"/>
    <property type="match status" value="1"/>
</dbReference>
<dbReference type="InterPro" id="IPR024087">
    <property type="entry name" value="Creatininase-like_sf"/>
</dbReference>
<evidence type="ECO:0000256" key="2">
    <source>
        <dbReference type="ARBA" id="ARBA00022723"/>
    </source>
</evidence>